<evidence type="ECO:0000256" key="5">
    <source>
        <dbReference type="ARBA" id="ARBA00022989"/>
    </source>
</evidence>
<dbReference type="Proteomes" id="UP001370348">
    <property type="component" value="Chromosome"/>
</dbReference>
<dbReference type="Pfam" id="PF02417">
    <property type="entry name" value="Chromate_transp"/>
    <property type="match status" value="1"/>
</dbReference>
<comment type="subcellular location">
    <subcellularLocation>
        <location evidence="1">Cell membrane</location>
        <topology evidence="1">Multi-pass membrane protein</topology>
    </subcellularLocation>
</comment>
<feature type="transmembrane region" description="Helical" evidence="7">
    <location>
        <begin position="131"/>
        <end position="148"/>
    </location>
</feature>
<evidence type="ECO:0000256" key="6">
    <source>
        <dbReference type="ARBA" id="ARBA00023136"/>
    </source>
</evidence>
<dbReference type="RefSeq" id="WP_394829375.1">
    <property type="nucleotide sequence ID" value="NZ_CP089984.1"/>
</dbReference>
<evidence type="ECO:0000256" key="7">
    <source>
        <dbReference type="SAM" id="Phobius"/>
    </source>
</evidence>
<keyword evidence="6 7" id="KW-0472">Membrane</keyword>
<feature type="transmembrane region" description="Helical" evidence="7">
    <location>
        <begin position="107"/>
        <end position="125"/>
    </location>
</feature>
<dbReference type="InterPro" id="IPR003370">
    <property type="entry name" value="Chromate_transpt"/>
</dbReference>
<evidence type="ECO:0000256" key="1">
    <source>
        <dbReference type="ARBA" id="ARBA00004651"/>
    </source>
</evidence>
<protein>
    <submittedName>
        <fullName evidence="9">Chromate transporter</fullName>
    </submittedName>
</protein>
<reference evidence="9 10" key="1">
    <citation type="submission" date="2021-12" db="EMBL/GenBank/DDBJ databases">
        <title>Discovery of the Pendulisporaceae a myxobacterial family with distinct sporulation behavior and unique specialized metabolism.</title>
        <authorList>
            <person name="Garcia R."/>
            <person name="Popoff A."/>
            <person name="Bader C.D."/>
            <person name="Loehr J."/>
            <person name="Walesch S."/>
            <person name="Walt C."/>
            <person name="Boldt J."/>
            <person name="Bunk B."/>
            <person name="Haeckl F.J.F.P.J."/>
            <person name="Gunesch A.P."/>
            <person name="Birkelbach J."/>
            <person name="Nuebel U."/>
            <person name="Pietschmann T."/>
            <person name="Bach T."/>
            <person name="Mueller R."/>
        </authorList>
    </citation>
    <scope>NUCLEOTIDE SEQUENCE [LARGE SCALE GENOMIC DNA]</scope>
    <source>
        <strain evidence="9 10">MSr11954</strain>
    </source>
</reference>
<organism evidence="9 10">
    <name type="scientific">Pendulispora albinea</name>
    <dbReference type="NCBI Taxonomy" id="2741071"/>
    <lineage>
        <taxon>Bacteria</taxon>
        <taxon>Pseudomonadati</taxon>
        <taxon>Myxococcota</taxon>
        <taxon>Myxococcia</taxon>
        <taxon>Myxococcales</taxon>
        <taxon>Sorangiineae</taxon>
        <taxon>Pendulisporaceae</taxon>
        <taxon>Pendulispora</taxon>
    </lineage>
</organism>
<name>A0ABZ2MBB5_9BACT</name>
<dbReference type="InterPro" id="IPR052518">
    <property type="entry name" value="CHR_Transporter"/>
</dbReference>
<dbReference type="PANTHER" id="PTHR43663:SF1">
    <property type="entry name" value="CHROMATE TRANSPORTER"/>
    <property type="match status" value="1"/>
</dbReference>
<comment type="similarity">
    <text evidence="2">Belongs to the chromate ion transporter (CHR) (TC 2.A.51) family.</text>
</comment>
<keyword evidence="8" id="KW-0732">Signal</keyword>
<feature type="transmembrane region" description="Helical" evidence="7">
    <location>
        <begin position="155"/>
        <end position="173"/>
    </location>
</feature>
<keyword evidence="10" id="KW-1185">Reference proteome</keyword>
<keyword evidence="5 7" id="KW-1133">Transmembrane helix</keyword>
<gene>
    <name evidence="9" type="ORF">LZC94_21460</name>
</gene>
<feature type="transmembrane region" description="Helical" evidence="7">
    <location>
        <begin position="71"/>
        <end position="95"/>
    </location>
</feature>
<keyword evidence="3" id="KW-1003">Cell membrane</keyword>
<proteinExistence type="inferred from homology"/>
<accession>A0ABZ2MBB5</accession>
<evidence type="ECO:0000313" key="10">
    <source>
        <dbReference type="Proteomes" id="UP001370348"/>
    </source>
</evidence>
<dbReference type="EMBL" id="CP089984">
    <property type="protein sequence ID" value="WXB19779.1"/>
    <property type="molecule type" value="Genomic_DNA"/>
</dbReference>
<evidence type="ECO:0000256" key="4">
    <source>
        <dbReference type="ARBA" id="ARBA00022692"/>
    </source>
</evidence>
<evidence type="ECO:0000256" key="8">
    <source>
        <dbReference type="SAM" id="SignalP"/>
    </source>
</evidence>
<feature type="chain" id="PRO_5045467592" evidence="8">
    <location>
        <begin position="20"/>
        <end position="179"/>
    </location>
</feature>
<feature type="signal peptide" evidence="8">
    <location>
        <begin position="1"/>
        <end position="19"/>
    </location>
</feature>
<dbReference type="PANTHER" id="PTHR43663">
    <property type="entry name" value="CHROMATE TRANSPORT PROTEIN-RELATED"/>
    <property type="match status" value="1"/>
</dbReference>
<evidence type="ECO:0000256" key="2">
    <source>
        <dbReference type="ARBA" id="ARBA00005262"/>
    </source>
</evidence>
<sequence length="179" mass="18582">MKFLTLYFVLLKATATTFAGLASLPVVRDELVVQRHVLTDHQLNAAIVITRSTPGPVGLYVVSVGYFADGIVGAIAGWLAMATPALGIIFLLRFIGPRAEHPRIRGMLRAVVLASAGLLVASAVPLARDGVAGPITFVIAFAGLVALLSKKVDTLWVIGAGAAISLVSALLGVRETSGL</sequence>
<evidence type="ECO:0000313" key="9">
    <source>
        <dbReference type="EMBL" id="WXB19779.1"/>
    </source>
</evidence>
<evidence type="ECO:0000256" key="3">
    <source>
        <dbReference type="ARBA" id="ARBA00022475"/>
    </source>
</evidence>
<keyword evidence="4 7" id="KW-0812">Transmembrane</keyword>